<feature type="compositionally biased region" description="Polar residues" evidence="1">
    <location>
        <begin position="131"/>
        <end position="145"/>
    </location>
</feature>
<reference evidence="2 3" key="1">
    <citation type="submission" date="2020-04" db="EMBL/GenBank/DDBJ databases">
        <title>Chromosome-level genome assembly of a cyprinid fish Onychostoma macrolepis by integration of Nanopore Sequencing, Bionano and Hi-C technology.</title>
        <authorList>
            <person name="Wang D."/>
        </authorList>
    </citation>
    <scope>NUCLEOTIDE SEQUENCE [LARGE SCALE GENOMIC DNA]</scope>
    <source>
        <strain evidence="2">SWU-2019</strain>
        <tissue evidence="2">Muscle</tissue>
    </source>
</reference>
<accession>A0A7J6DIF0</accession>
<evidence type="ECO:0000256" key="1">
    <source>
        <dbReference type="SAM" id="MobiDB-lite"/>
    </source>
</evidence>
<organism evidence="2 3">
    <name type="scientific">Onychostoma macrolepis</name>
    <dbReference type="NCBI Taxonomy" id="369639"/>
    <lineage>
        <taxon>Eukaryota</taxon>
        <taxon>Metazoa</taxon>
        <taxon>Chordata</taxon>
        <taxon>Craniata</taxon>
        <taxon>Vertebrata</taxon>
        <taxon>Euteleostomi</taxon>
        <taxon>Actinopterygii</taxon>
        <taxon>Neopterygii</taxon>
        <taxon>Teleostei</taxon>
        <taxon>Ostariophysi</taxon>
        <taxon>Cypriniformes</taxon>
        <taxon>Cyprinidae</taxon>
        <taxon>Acrossocheilinae</taxon>
        <taxon>Onychostoma</taxon>
    </lineage>
</organism>
<dbReference type="AlphaFoldDB" id="A0A7J6DIF0"/>
<protein>
    <submittedName>
        <fullName evidence="2">Uncharacterized protein</fullName>
    </submittedName>
</protein>
<proteinExistence type="predicted"/>
<comment type="caution">
    <text evidence="2">The sequence shown here is derived from an EMBL/GenBank/DDBJ whole genome shotgun (WGS) entry which is preliminary data.</text>
</comment>
<feature type="compositionally biased region" description="Basic residues" evidence="1">
    <location>
        <begin position="1"/>
        <end position="11"/>
    </location>
</feature>
<gene>
    <name evidence="2" type="ORF">G5714_001153</name>
</gene>
<sequence length="200" mass="22338">MQGPARFRRRPSFPSRLPPQRYRGPPLKRASGRLRHQSRPRCPPLSAQSPQSKQALGRNGRLTQPRHRPLSAQGPQPKHVFGRTGSRIQPRSPPPSARGLQLKQRLAATTYLFHPAAGESHPTRLRASISSQMTASASRPPNFTFLSLPVRHSEPDLPPDAGERIPGQTNLPFQVPRWRRLPVRHSGYCAPVGRQQEPPS</sequence>
<name>A0A7J6DIF0_9TELE</name>
<evidence type="ECO:0000313" key="2">
    <source>
        <dbReference type="EMBL" id="KAF4119102.1"/>
    </source>
</evidence>
<feature type="region of interest" description="Disordered" evidence="1">
    <location>
        <begin position="1"/>
        <end position="101"/>
    </location>
</feature>
<feature type="region of interest" description="Disordered" evidence="1">
    <location>
        <begin position="131"/>
        <end position="172"/>
    </location>
</feature>
<dbReference type="EMBL" id="JAAMOB010000001">
    <property type="protein sequence ID" value="KAF4119102.1"/>
    <property type="molecule type" value="Genomic_DNA"/>
</dbReference>
<feature type="compositionally biased region" description="Basic residues" evidence="1">
    <location>
        <begin position="30"/>
        <end position="39"/>
    </location>
</feature>
<keyword evidence="3" id="KW-1185">Reference proteome</keyword>
<dbReference type="Proteomes" id="UP000579812">
    <property type="component" value="Unassembled WGS sequence"/>
</dbReference>
<evidence type="ECO:0000313" key="3">
    <source>
        <dbReference type="Proteomes" id="UP000579812"/>
    </source>
</evidence>